<protein>
    <recommendedName>
        <fullName evidence="3">SAM domain-containing protein</fullName>
    </recommendedName>
</protein>
<organism evidence="1 2">
    <name type="scientific">Gossypium lobatum</name>
    <dbReference type="NCBI Taxonomy" id="34289"/>
    <lineage>
        <taxon>Eukaryota</taxon>
        <taxon>Viridiplantae</taxon>
        <taxon>Streptophyta</taxon>
        <taxon>Embryophyta</taxon>
        <taxon>Tracheophyta</taxon>
        <taxon>Spermatophyta</taxon>
        <taxon>Magnoliopsida</taxon>
        <taxon>eudicotyledons</taxon>
        <taxon>Gunneridae</taxon>
        <taxon>Pentapetalae</taxon>
        <taxon>rosids</taxon>
        <taxon>malvids</taxon>
        <taxon>Malvales</taxon>
        <taxon>Malvaceae</taxon>
        <taxon>Malvoideae</taxon>
        <taxon>Gossypium</taxon>
    </lineage>
</organism>
<dbReference type="Proteomes" id="UP000593572">
    <property type="component" value="Unassembled WGS sequence"/>
</dbReference>
<dbReference type="AlphaFoldDB" id="A0A7J8LAA5"/>
<comment type="caution">
    <text evidence="1">The sequence shown here is derived from an EMBL/GenBank/DDBJ whole genome shotgun (WGS) entry which is preliminary data.</text>
</comment>
<name>A0A7J8LAA5_9ROSI</name>
<reference evidence="1 2" key="1">
    <citation type="journal article" date="2019" name="Genome Biol. Evol.">
        <title>Insights into the evolution of the New World diploid cottons (Gossypium, subgenus Houzingenia) based on genome sequencing.</title>
        <authorList>
            <person name="Grover C.E."/>
            <person name="Arick M.A. 2nd"/>
            <person name="Thrash A."/>
            <person name="Conover J.L."/>
            <person name="Sanders W.S."/>
            <person name="Peterson D.G."/>
            <person name="Frelichowski J.E."/>
            <person name="Scheffler J.A."/>
            <person name="Scheffler B.E."/>
            <person name="Wendel J.F."/>
        </authorList>
    </citation>
    <scope>NUCLEOTIDE SEQUENCE [LARGE SCALE GENOMIC DNA]</scope>
    <source>
        <strain evidence="1">157</strain>
        <tissue evidence="1">Leaf</tissue>
    </source>
</reference>
<evidence type="ECO:0008006" key="3">
    <source>
        <dbReference type="Google" id="ProtNLM"/>
    </source>
</evidence>
<dbReference type="EMBL" id="JABEZX010000001">
    <property type="protein sequence ID" value="MBA0549252.1"/>
    <property type="molecule type" value="Genomic_DNA"/>
</dbReference>
<keyword evidence="2" id="KW-1185">Reference proteome</keyword>
<evidence type="ECO:0000313" key="1">
    <source>
        <dbReference type="EMBL" id="MBA0549252.1"/>
    </source>
</evidence>
<sequence>MTALVHMTDGDLKALGIPMVTLNQILKFGCTH</sequence>
<evidence type="ECO:0000313" key="2">
    <source>
        <dbReference type="Proteomes" id="UP000593572"/>
    </source>
</evidence>
<gene>
    <name evidence="1" type="ORF">Golob_020297</name>
</gene>
<feature type="non-terminal residue" evidence="1">
    <location>
        <position position="32"/>
    </location>
</feature>
<proteinExistence type="predicted"/>
<accession>A0A7J8LAA5</accession>